<dbReference type="CDD" id="cd10910">
    <property type="entry name" value="PIN_limkain_b1_N_like"/>
    <property type="match status" value="1"/>
</dbReference>
<dbReference type="PANTHER" id="PTHR14379:SF3">
    <property type="entry name" value="MEIOSIS REGULATOR AND MRNA STABILITY FACTOR 1"/>
    <property type="match status" value="1"/>
</dbReference>
<dbReference type="Gene3D" id="3.30.70.330">
    <property type="match status" value="1"/>
</dbReference>
<dbReference type="InterPro" id="IPR024768">
    <property type="entry name" value="Marf1"/>
</dbReference>
<feature type="region of interest" description="Disordered" evidence="11">
    <location>
        <begin position="1"/>
        <end position="76"/>
    </location>
</feature>
<evidence type="ECO:0000256" key="5">
    <source>
        <dbReference type="ARBA" id="ARBA00022884"/>
    </source>
</evidence>
<organism evidence="14 15">
    <name type="scientific">Sander lucioperca</name>
    <name type="common">Pike-perch</name>
    <name type="synonym">Perca lucioperca</name>
    <dbReference type="NCBI Taxonomy" id="283035"/>
    <lineage>
        <taxon>Eukaryota</taxon>
        <taxon>Metazoa</taxon>
        <taxon>Chordata</taxon>
        <taxon>Craniata</taxon>
        <taxon>Vertebrata</taxon>
        <taxon>Euteleostomi</taxon>
        <taxon>Actinopterygii</taxon>
        <taxon>Neopterygii</taxon>
        <taxon>Teleostei</taxon>
        <taxon>Neoteleostei</taxon>
        <taxon>Acanthomorphata</taxon>
        <taxon>Eupercaria</taxon>
        <taxon>Perciformes</taxon>
        <taxon>Percoidei</taxon>
        <taxon>Percidae</taxon>
        <taxon>Luciopercinae</taxon>
        <taxon>Sander</taxon>
    </lineage>
</organism>
<evidence type="ECO:0000313" key="15">
    <source>
        <dbReference type="Proteomes" id="UP000694568"/>
    </source>
</evidence>
<feature type="domain" description="HTH OST-type" evidence="13">
    <location>
        <begin position="1061"/>
        <end position="1136"/>
    </location>
</feature>
<evidence type="ECO:0000256" key="1">
    <source>
        <dbReference type="ARBA" id="ARBA00004275"/>
    </source>
</evidence>
<feature type="compositionally biased region" description="Pro residues" evidence="11">
    <location>
        <begin position="44"/>
        <end position="54"/>
    </location>
</feature>
<dbReference type="InterPro" id="IPR012677">
    <property type="entry name" value="Nucleotide-bd_a/b_plait_sf"/>
</dbReference>
<dbReference type="Gene3D" id="3.30.420.610">
    <property type="entry name" value="LOTUS domain-like"/>
    <property type="match status" value="6"/>
</dbReference>
<dbReference type="Proteomes" id="UP000694568">
    <property type="component" value="Unplaced"/>
</dbReference>
<keyword evidence="7" id="KW-0576">Peroxisome</keyword>
<dbReference type="GO" id="GO:0003723">
    <property type="term" value="F:RNA binding"/>
    <property type="evidence" value="ECO:0007669"/>
    <property type="project" value="UniProtKB-UniRule"/>
</dbReference>
<dbReference type="InterPro" id="IPR034191">
    <property type="entry name" value="MARF1_RRM2"/>
</dbReference>
<dbReference type="SMART" id="SM00360">
    <property type="entry name" value="RRM"/>
    <property type="match status" value="1"/>
</dbReference>
<evidence type="ECO:0000256" key="11">
    <source>
        <dbReference type="SAM" id="MobiDB-lite"/>
    </source>
</evidence>
<keyword evidence="6" id="KW-0896">Oogenesis</keyword>
<dbReference type="Pfam" id="PF12872">
    <property type="entry name" value="OST-HTH"/>
    <property type="match status" value="6"/>
</dbReference>
<feature type="compositionally biased region" description="Basic and acidic residues" evidence="11">
    <location>
        <begin position="8"/>
        <end position="18"/>
    </location>
</feature>
<keyword evidence="15" id="KW-1185">Reference proteome</keyword>
<dbReference type="Gene3D" id="3.40.50.1010">
    <property type="entry name" value="5'-nuclease"/>
    <property type="match status" value="1"/>
</dbReference>
<evidence type="ECO:0000259" key="13">
    <source>
        <dbReference type="PROSITE" id="PS51644"/>
    </source>
</evidence>
<dbReference type="Pfam" id="PF01936">
    <property type="entry name" value="NYN"/>
    <property type="match status" value="1"/>
</dbReference>
<dbReference type="GO" id="GO:0051321">
    <property type="term" value="P:meiotic cell cycle"/>
    <property type="evidence" value="ECO:0007669"/>
    <property type="project" value="UniProtKB-KW"/>
</dbReference>
<dbReference type="GO" id="GO:0010468">
    <property type="term" value="P:regulation of gene expression"/>
    <property type="evidence" value="ECO:0007669"/>
    <property type="project" value="InterPro"/>
</dbReference>
<dbReference type="InterPro" id="IPR025605">
    <property type="entry name" value="OST-HTH/LOTUS_dom"/>
</dbReference>
<keyword evidence="5 10" id="KW-0694">RNA-binding</keyword>
<name>A0A8D0ANS4_SANLU</name>
<dbReference type="CDD" id="cd09981">
    <property type="entry name" value="LOTUS_5_Limkain_b1"/>
    <property type="match status" value="1"/>
</dbReference>
<keyword evidence="4" id="KW-0221">Differentiation</keyword>
<evidence type="ECO:0000256" key="9">
    <source>
        <dbReference type="ARBA" id="ARBA00030116"/>
    </source>
</evidence>
<dbReference type="PANTHER" id="PTHR14379">
    <property type="entry name" value="LIMKAIN B LKAP"/>
    <property type="match status" value="1"/>
</dbReference>
<dbReference type="InterPro" id="IPR041966">
    <property type="entry name" value="LOTUS-like"/>
</dbReference>
<dbReference type="FunFam" id="3.30.420.610:FF:000001">
    <property type="entry name" value="Meiosis regulator and mRNA stability factor 1"/>
    <property type="match status" value="2"/>
</dbReference>
<feature type="domain" description="HTH OST-type" evidence="13">
    <location>
        <begin position="1137"/>
        <end position="1211"/>
    </location>
</feature>
<dbReference type="InterPro" id="IPR021139">
    <property type="entry name" value="NYN"/>
</dbReference>
<feature type="compositionally biased region" description="Low complexity" evidence="11">
    <location>
        <begin position="28"/>
        <end position="39"/>
    </location>
</feature>
<keyword evidence="3" id="KW-0677">Repeat</keyword>
<evidence type="ECO:0000256" key="4">
    <source>
        <dbReference type="ARBA" id="ARBA00022782"/>
    </source>
</evidence>
<dbReference type="InterPro" id="IPR000504">
    <property type="entry name" value="RRM_dom"/>
</dbReference>
<accession>A0A8D0ANS4</accession>
<dbReference type="SUPFAM" id="SSF54928">
    <property type="entry name" value="RNA-binding domain, RBD"/>
    <property type="match status" value="1"/>
</dbReference>
<dbReference type="CDD" id="cd12256">
    <property type="entry name" value="RRM2_LKAP"/>
    <property type="match status" value="1"/>
</dbReference>
<protein>
    <recommendedName>
        <fullName evidence="2">Meiosis regulator and mRNA stability factor 1</fullName>
    </recommendedName>
    <alternativeName>
        <fullName evidence="9">Limkain-b1</fullName>
    </alternativeName>
</protein>
<dbReference type="CDD" id="cd09979">
    <property type="entry name" value="LOTUS_3_Limkain_b1"/>
    <property type="match status" value="1"/>
</dbReference>
<feature type="domain" description="RRM" evidence="12">
    <location>
        <begin position="591"/>
        <end position="670"/>
    </location>
</feature>
<dbReference type="GO" id="GO:0005777">
    <property type="term" value="C:peroxisome"/>
    <property type="evidence" value="ECO:0007669"/>
    <property type="project" value="UniProtKB-SubCell"/>
</dbReference>
<reference evidence="14" key="1">
    <citation type="submission" date="2025-08" db="UniProtKB">
        <authorList>
            <consortium name="Ensembl"/>
        </authorList>
    </citation>
    <scope>IDENTIFICATION</scope>
</reference>
<evidence type="ECO:0000313" key="14">
    <source>
        <dbReference type="Ensembl" id="ENSSLUP00000058217.1"/>
    </source>
</evidence>
<dbReference type="GO" id="GO:0048477">
    <property type="term" value="P:oogenesis"/>
    <property type="evidence" value="ECO:0007669"/>
    <property type="project" value="UniProtKB-KW"/>
</dbReference>
<evidence type="ECO:0000256" key="2">
    <source>
        <dbReference type="ARBA" id="ARBA00022152"/>
    </source>
</evidence>
<dbReference type="InterPro" id="IPR035979">
    <property type="entry name" value="RBD_domain_sf"/>
</dbReference>
<evidence type="ECO:0000256" key="3">
    <source>
        <dbReference type="ARBA" id="ARBA00022737"/>
    </source>
</evidence>
<dbReference type="GO" id="GO:1905762">
    <property type="term" value="F:CCR4-NOT complex binding"/>
    <property type="evidence" value="ECO:0007669"/>
    <property type="project" value="TreeGrafter"/>
</dbReference>
<proteinExistence type="predicted"/>
<dbReference type="CDD" id="cd09980">
    <property type="entry name" value="LOTUS_4_Limkain_b1"/>
    <property type="match status" value="1"/>
</dbReference>
<evidence type="ECO:0000256" key="7">
    <source>
        <dbReference type="ARBA" id="ARBA00023140"/>
    </source>
</evidence>
<evidence type="ECO:0000256" key="8">
    <source>
        <dbReference type="ARBA" id="ARBA00023254"/>
    </source>
</evidence>
<dbReference type="PROSITE" id="PS50102">
    <property type="entry name" value="RRM"/>
    <property type="match status" value="1"/>
</dbReference>
<evidence type="ECO:0000259" key="12">
    <source>
        <dbReference type="PROSITE" id="PS50102"/>
    </source>
</evidence>
<feature type="domain" description="HTH OST-type" evidence="13">
    <location>
        <begin position="901"/>
        <end position="975"/>
    </location>
</feature>
<feature type="domain" description="HTH OST-type" evidence="13">
    <location>
        <begin position="1294"/>
        <end position="1368"/>
    </location>
</feature>
<dbReference type="PROSITE" id="PS51644">
    <property type="entry name" value="HTH_OST"/>
    <property type="match status" value="6"/>
</dbReference>
<keyword evidence="8" id="KW-0469">Meiosis</keyword>
<dbReference type="GO" id="GO:0004540">
    <property type="term" value="F:RNA nuclease activity"/>
    <property type="evidence" value="ECO:0007669"/>
    <property type="project" value="InterPro"/>
</dbReference>
<feature type="domain" description="HTH OST-type" evidence="13">
    <location>
        <begin position="1213"/>
        <end position="1292"/>
    </location>
</feature>
<comment type="subcellular location">
    <subcellularLocation>
        <location evidence="1">Peroxisome</location>
    </subcellularLocation>
</comment>
<dbReference type="Pfam" id="PF19687">
    <property type="entry name" value="MARF1_LOTUS"/>
    <property type="match status" value="1"/>
</dbReference>
<evidence type="ECO:0000256" key="6">
    <source>
        <dbReference type="ARBA" id="ARBA00022943"/>
    </source>
</evidence>
<dbReference type="Ensembl" id="ENSSLUT00000059894.1">
    <property type="protein sequence ID" value="ENSSLUP00000058217.1"/>
    <property type="gene ID" value="ENSSLUG00000024870.1"/>
</dbReference>
<sequence length="1499" mass="165906">MFQNNYMDSRKAVLELKDVPPPPPPPLHTSSSQSSQPFSLATLPMPPPCLPPPQLTHDSHQQQQPPPQQQQEGTSPKVSIYTHCDYCSTDGYGLLGSGGVVGSSSSIAGVVSLYMAPGSLGAPISSSSISRSGPCSVACSVASSVHQYKHHMSCGSGGEVLGPLPTIGSKPQLPSSVATSQPVSSHPYLSCCSGLLHTYPAVPLPYRQPSLFPPSAPLASSLPSQFCSNPLHLNVERTVCVKGAHYCQDCLLKVGRSDKVWPNVPIPQTAPIPIPICNGCGTSSDGMMLMPSASLGKTSQKYGSPENGGSENIPPVGVFWDIENCSVPSGRSAGAVVQRIRSHFFQGHREAEFICVCDISKESKAVIQELNNCQVTVAHINATAKNAADDKLRQSLRRFAETHTAPATVVLVSSDVNFASELSDLRHRHGFQVILVHGSHTSSALLQHAHRHVAFQEITADLPPRMLIIVTIIYLRNFLSGVLIYILYNIFLIYTTHSHSSNSLHCKGCCPYMCLLFSIFPCRRDGSYPRSVTESPVEQGDKSSGEFQISIPSAFSKLNLHRSFSPLILSQGSWSSSMCPEGPPEPFSDGAEVQVANLDYRMSRKDLQQTLHDTFSRYGRVKAVELSPHTDYQLKATIQMLSLQQAISAVSGLHRYKIGGKRIQVSLITGGSSKSLVMLSTEIISILQDAPANCLPLFKFTEIYEKKYSRKLVVGDLYRLSEVVAVREQGGSRLVCLLPSSQIRQSPLGSSQSQEGSSSASGSPVVFEELEYHEPVCREHYTQQDFSEADFDPDSYKIPFVVMSLSALASEVHSLLQSHEGTLPLLSFTDCYAAKFSPLQLGNETLEGGIPLEHLITCVPSITIVTAQNGFKVIKWIHNKPPAPNSETWIQRCKSPVGNPQLIQFSREIIDLLKSQPSCIMPMNKFIPSYHHHFAKQCRVSDYGYSKLLELLEAVPHVLQILGMGTKRLLTLTHRAQVKRFTQDLLKLLKFQASKQVAIKDFMQAYHWCFSRDWRVIDYGICDLMDLLTEIPDTTITITHQDTDTVISVPKRERTVEEMERTRQFGKEVVDLLRHQPHCRMAFSKFIPTYHHHFGRQCKLSYYGFTKLMELFEAIPNILMVLECGEEKVLTLTEVERIKALAAQLVKLLRAQKNSSLPVCQLLTEYSKTFGYGLRLQGYDASSLPALLAKLCHVVKVVDGSGGREVQLINRKSLRSLTSQLLALLMSQEEEHVTRGFKVDELSQHYLTVHGAPLNPCEYGFLSLSELLKSLPYLVEVSGNTANGVNEEWVRLTRLYQFARNVRGLLHTYHYNQIFLTEFQGAYNKFTGCSLEPRSYGYTSTDELLSAIPQVVWIKGHGHKRIIVLKNDMKGEGDGIMFFYLLGGDAAVESELLCLTSAVDLLCGPVPSCLPSPQLHPVPLQETDLIHFEEKIPTGQFQFSRFTDLKKIKKNKSKTLHSIGQSKGEQKYILMSTSHLHLHRSCLSLGVSSVCTCVCDFSE</sequence>
<feature type="domain" description="HTH OST-type" evidence="13">
    <location>
        <begin position="977"/>
        <end position="1052"/>
    </location>
</feature>
<dbReference type="GeneTree" id="ENSGT00390000002393"/>
<reference evidence="14" key="2">
    <citation type="submission" date="2025-09" db="UniProtKB">
        <authorList>
            <consortium name="Ensembl"/>
        </authorList>
    </citation>
    <scope>IDENTIFICATION</scope>
</reference>
<dbReference type="InterPro" id="IPR045602">
    <property type="entry name" value="MARF1_LOTUS"/>
</dbReference>
<evidence type="ECO:0000256" key="10">
    <source>
        <dbReference type="PROSITE-ProRule" id="PRU00176"/>
    </source>
</evidence>
<gene>
    <name evidence="14" type="primary">LOC116057204</name>
</gene>